<dbReference type="AlphaFoldDB" id="F2PTK6"/>
<feature type="compositionally biased region" description="Polar residues" evidence="1">
    <location>
        <begin position="571"/>
        <end position="592"/>
    </location>
</feature>
<keyword evidence="4" id="KW-1185">Reference proteome</keyword>
<gene>
    <name evidence="3" type="ORF">TEQG_04381</name>
</gene>
<sequence length="670" mass="73892">MSVQVFLNRPHPFFTNLDYISGKAVLSLPTETAISSINVKLEGESRTRLAAAKYPHNERSDKKRTEIELHKVLYKVVTVFPGPDIQDNVSPNTFYTLLPGVYEYPFQFRFPFNNDCIDNPLPTNLNMAGIRVEVARDTNQHIRRTLPPSMTGFPGEAEIKYYVKATVVRPQFYKENYRGFADFKFLPIEPPRKKEIDKESYARREHQFKFKIPPQSPQSPQSPQEKKGLFKGSAENELLPRFSVDARLPSPPIITCNEPLPLRILIKKLNDSSEIVTLQLLQIELISYTHVRAQDLTRIESGSWVITTRSNIGLPLGSSNDRAGKEWKLDAEMWNHIPLPSSILPSFETCNLSRTYELEIRVGLAHGPVGSKKGLIVLPLRMAVQVYSGIAPPQALLDAMNGQPSKGPIPAPVQTPVFGFGPGPSHIPPSQPMAGPGPGPSPIPMNPNIPPPQPPRPSPANHPVLMENFEEAPPPSYEDAMADALAPVDGPRHEYNPLAASQRSSSWTSTDAQSSAPPGNPRSNSFGPSGSGGYDIDSKSDERLFPSEAGSRSPMFEFTSIPPVTVERDVNQPSHPASTTETDGPENSSLRMQKQMREFQHYQITGQQDGVSESSTTSTTDLPSMTSSSTVSLPIDRPPPQSRRITPAIPNLGIPPRKPVPAPKKMNSLP</sequence>
<dbReference type="PANTHER" id="PTHR11188">
    <property type="entry name" value="ARRESTIN DOMAIN CONTAINING PROTEIN"/>
    <property type="match status" value="1"/>
</dbReference>
<protein>
    <submittedName>
        <fullName evidence="3">Arrestin</fullName>
    </submittedName>
</protein>
<evidence type="ECO:0000256" key="1">
    <source>
        <dbReference type="SAM" id="MobiDB-lite"/>
    </source>
</evidence>
<dbReference type="Gene3D" id="2.60.40.640">
    <property type="match status" value="1"/>
</dbReference>
<dbReference type="VEuPathDB" id="FungiDB:TEQG_04381"/>
<feature type="compositionally biased region" description="Pro residues" evidence="1">
    <location>
        <begin position="425"/>
        <end position="460"/>
    </location>
</feature>
<accession>F2PTK6</accession>
<dbReference type="eggNOG" id="ENOG502QWIY">
    <property type="taxonomic scope" value="Eukaryota"/>
</dbReference>
<feature type="compositionally biased region" description="Low complexity" evidence="1">
    <location>
        <begin position="504"/>
        <end position="516"/>
    </location>
</feature>
<dbReference type="PANTHER" id="PTHR11188:SF166">
    <property type="entry name" value="ARRESTIN (OR S-ANTIGEN), N-TERMINAL DOMAIN PROTEIN (AFU_ORTHOLOGUE AFUA_7G02050)"/>
    <property type="match status" value="1"/>
</dbReference>
<name>F2PTK6_TRIEC</name>
<dbReference type="CDD" id="cd22952">
    <property type="entry name" value="ART10-like"/>
    <property type="match status" value="1"/>
</dbReference>
<reference evidence="4" key="1">
    <citation type="journal article" date="2012" name="MBio">
        <title>Comparative genome analysis of Trichophyton rubrum and related dermatophytes reveals candidate genes involved in infection.</title>
        <authorList>
            <person name="Martinez D.A."/>
            <person name="Oliver B.G."/>
            <person name="Graeser Y."/>
            <person name="Goldberg J.M."/>
            <person name="Li W."/>
            <person name="Martinez-Rossi N.M."/>
            <person name="Monod M."/>
            <person name="Shelest E."/>
            <person name="Barton R.C."/>
            <person name="Birch E."/>
            <person name="Brakhage A.A."/>
            <person name="Chen Z."/>
            <person name="Gurr S.J."/>
            <person name="Heiman D."/>
            <person name="Heitman J."/>
            <person name="Kosti I."/>
            <person name="Rossi A."/>
            <person name="Saif S."/>
            <person name="Samalova M."/>
            <person name="Saunders C.W."/>
            <person name="Shea T."/>
            <person name="Summerbell R.C."/>
            <person name="Xu J."/>
            <person name="Young S."/>
            <person name="Zeng Q."/>
            <person name="Birren B.W."/>
            <person name="Cuomo C.A."/>
            <person name="White T.C."/>
        </authorList>
    </citation>
    <scope>NUCLEOTIDE SEQUENCE [LARGE SCALE GENOMIC DNA]</scope>
    <source>
        <strain evidence="4">ATCC MYA-4606 / CBS 127.97</strain>
    </source>
</reference>
<dbReference type="GO" id="GO:0005829">
    <property type="term" value="C:cytosol"/>
    <property type="evidence" value="ECO:0007669"/>
    <property type="project" value="TreeGrafter"/>
</dbReference>
<dbReference type="GO" id="GO:0070086">
    <property type="term" value="P:ubiquitin-dependent endocytosis"/>
    <property type="evidence" value="ECO:0007669"/>
    <property type="project" value="TreeGrafter"/>
</dbReference>
<dbReference type="Proteomes" id="UP000009169">
    <property type="component" value="Unassembled WGS sequence"/>
</dbReference>
<feature type="region of interest" description="Disordered" evidence="1">
    <location>
        <begin position="418"/>
        <end position="670"/>
    </location>
</feature>
<dbReference type="GO" id="GO:0031625">
    <property type="term" value="F:ubiquitin protein ligase binding"/>
    <property type="evidence" value="ECO:0007669"/>
    <property type="project" value="TreeGrafter"/>
</dbReference>
<dbReference type="GO" id="GO:0030674">
    <property type="term" value="F:protein-macromolecule adaptor activity"/>
    <property type="evidence" value="ECO:0007669"/>
    <property type="project" value="TreeGrafter"/>
</dbReference>
<feature type="compositionally biased region" description="Basic and acidic residues" evidence="1">
    <location>
        <begin position="536"/>
        <end position="545"/>
    </location>
</feature>
<evidence type="ECO:0000313" key="4">
    <source>
        <dbReference type="Proteomes" id="UP000009169"/>
    </source>
</evidence>
<organism evidence="3 4">
    <name type="scientific">Trichophyton equinum (strain ATCC MYA-4606 / CBS 127.97)</name>
    <name type="common">Horse ringworm fungus</name>
    <dbReference type="NCBI Taxonomy" id="559882"/>
    <lineage>
        <taxon>Eukaryota</taxon>
        <taxon>Fungi</taxon>
        <taxon>Dikarya</taxon>
        <taxon>Ascomycota</taxon>
        <taxon>Pezizomycotina</taxon>
        <taxon>Eurotiomycetes</taxon>
        <taxon>Eurotiomycetidae</taxon>
        <taxon>Onygenales</taxon>
        <taxon>Arthrodermataceae</taxon>
        <taxon>Trichophyton</taxon>
    </lineage>
</organism>
<dbReference type="GO" id="GO:0005886">
    <property type="term" value="C:plasma membrane"/>
    <property type="evidence" value="ECO:0007669"/>
    <property type="project" value="TreeGrafter"/>
</dbReference>
<evidence type="ECO:0000313" key="3">
    <source>
        <dbReference type="EMBL" id="EGE05224.1"/>
    </source>
</evidence>
<feature type="region of interest" description="Disordered" evidence="1">
    <location>
        <begin position="209"/>
        <end position="229"/>
    </location>
</feature>
<dbReference type="HOGENOM" id="CLU_016622_1_0_1"/>
<feature type="domain" description="Arrestin-like N-terminal" evidence="2">
    <location>
        <begin position="4"/>
        <end position="113"/>
    </location>
</feature>
<evidence type="ECO:0000259" key="2">
    <source>
        <dbReference type="Pfam" id="PF00339"/>
    </source>
</evidence>
<dbReference type="InterPro" id="IPR050357">
    <property type="entry name" value="Arrestin_domain-protein"/>
</dbReference>
<proteinExistence type="predicted"/>
<dbReference type="InterPro" id="IPR014752">
    <property type="entry name" value="Arrestin-like_C"/>
</dbReference>
<dbReference type="Pfam" id="PF00339">
    <property type="entry name" value="Arrestin_N"/>
    <property type="match status" value="1"/>
</dbReference>
<dbReference type="OrthoDB" id="3365616at2759"/>
<feature type="compositionally biased region" description="Polar residues" evidence="1">
    <location>
        <begin position="602"/>
        <end position="632"/>
    </location>
</feature>
<dbReference type="InterPro" id="IPR011021">
    <property type="entry name" value="Arrestin-like_N"/>
</dbReference>
<dbReference type="EMBL" id="DS995738">
    <property type="protein sequence ID" value="EGE05224.1"/>
    <property type="molecule type" value="Genomic_DNA"/>
</dbReference>